<dbReference type="KEGG" id="lck:HN018_02110"/>
<dbReference type="Proteomes" id="UP000500767">
    <property type="component" value="Chromosome"/>
</dbReference>
<organism evidence="2 3">
    <name type="scientific">Lichenicola cladoniae</name>
    <dbReference type="NCBI Taxonomy" id="1484109"/>
    <lineage>
        <taxon>Bacteria</taxon>
        <taxon>Pseudomonadati</taxon>
        <taxon>Pseudomonadota</taxon>
        <taxon>Alphaproteobacteria</taxon>
        <taxon>Acetobacterales</taxon>
        <taxon>Acetobacteraceae</taxon>
        <taxon>Lichenicola</taxon>
    </lineage>
</organism>
<dbReference type="SMART" id="SM00880">
    <property type="entry name" value="CHAD"/>
    <property type="match status" value="1"/>
</dbReference>
<dbReference type="InterPro" id="IPR007899">
    <property type="entry name" value="CHAD_dom"/>
</dbReference>
<sequence length="277" mass="30632">MSNSLRLVIGEGLEHLEAHRAGAFAGDPEAIHQARVALRRLRSALKLFRRHLNPSARDGFNDALRALGRTLGAARDWDVFVLETVPAVMAVIPDQAEALGALVAPAQHERELGHVAVRALLEAPQTDAMLQDLGSWSGDRVAFSPRKAARQLIADEAGPLLDRLAKSVSKRATGLEEQDDEERHGLRKALKSLRYGIEMLESLHGRGNTKPYRQALSVLQEDLGRLNDAIAAVELVHRLPDQPGRLVIEAWANERRQEALIELPAAWHQFKAIPAFW</sequence>
<dbReference type="RefSeq" id="WP_171836067.1">
    <property type="nucleotide sequence ID" value="NZ_CP053708.1"/>
</dbReference>
<dbReference type="Gene3D" id="1.40.20.10">
    <property type="entry name" value="CHAD domain"/>
    <property type="match status" value="1"/>
</dbReference>
<dbReference type="Pfam" id="PF05235">
    <property type="entry name" value="CHAD"/>
    <property type="match status" value="1"/>
</dbReference>
<name>A0A6M8HHY5_9PROT</name>
<proteinExistence type="predicted"/>
<feature type="domain" description="CHAD" evidence="1">
    <location>
        <begin position="1"/>
        <end position="272"/>
    </location>
</feature>
<dbReference type="PROSITE" id="PS51708">
    <property type="entry name" value="CHAD"/>
    <property type="match status" value="1"/>
</dbReference>
<reference evidence="2 3" key="1">
    <citation type="journal article" date="2014" name="World J. Microbiol. Biotechnol.">
        <title>Biodiversity and physiological characteristics of Antarctic and Arctic lichens-associated bacteria.</title>
        <authorList>
            <person name="Lee Y.M."/>
            <person name="Kim E.H."/>
            <person name="Lee H.K."/>
            <person name="Hong S.G."/>
        </authorList>
    </citation>
    <scope>NUCLEOTIDE SEQUENCE [LARGE SCALE GENOMIC DNA]</scope>
    <source>
        <strain evidence="2 3">PAMC 26569</strain>
    </source>
</reference>
<dbReference type="PANTHER" id="PTHR39339">
    <property type="entry name" value="SLR1444 PROTEIN"/>
    <property type="match status" value="1"/>
</dbReference>
<accession>A0A6M8HHY5</accession>
<keyword evidence="3" id="KW-1185">Reference proteome</keyword>
<dbReference type="EMBL" id="CP053708">
    <property type="protein sequence ID" value="QKE88999.1"/>
    <property type="molecule type" value="Genomic_DNA"/>
</dbReference>
<dbReference type="InterPro" id="IPR038186">
    <property type="entry name" value="CHAD_dom_sf"/>
</dbReference>
<gene>
    <name evidence="2" type="ORF">HN018_02110</name>
</gene>
<protein>
    <submittedName>
        <fullName evidence="2">CHAD domain-containing protein</fullName>
    </submittedName>
</protein>
<evidence type="ECO:0000313" key="3">
    <source>
        <dbReference type="Proteomes" id="UP000500767"/>
    </source>
</evidence>
<evidence type="ECO:0000259" key="1">
    <source>
        <dbReference type="PROSITE" id="PS51708"/>
    </source>
</evidence>
<dbReference type="PANTHER" id="PTHR39339:SF1">
    <property type="entry name" value="CHAD DOMAIN-CONTAINING PROTEIN"/>
    <property type="match status" value="1"/>
</dbReference>
<evidence type="ECO:0000313" key="2">
    <source>
        <dbReference type="EMBL" id="QKE88999.1"/>
    </source>
</evidence>
<dbReference type="AlphaFoldDB" id="A0A6M8HHY5"/>